<feature type="transmembrane region" description="Helical" evidence="1">
    <location>
        <begin position="21"/>
        <end position="50"/>
    </location>
</feature>
<sequence>MENKEQTKQVSVSEQKYNKSAIIGLVLSIISVFGVGLAGIAGFILGIVALTQIKHTHEKGKGLAIAAIIVGFIWSFVIGIVRRLVEAGF</sequence>
<keyword evidence="1" id="KW-1133">Transmembrane helix</keyword>
<proteinExistence type="predicted"/>
<evidence type="ECO:0000256" key="1">
    <source>
        <dbReference type="SAM" id="Phobius"/>
    </source>
</evidence>
<accession>A0A1F6FX90</accession>
<name>A0A1F6FX90_9BACT</name>
<protein>
    <recommendedName>
        <fullName evidence="2">DUF4190 domain-containing protein</fullName>
    </recommendedName>
</protein>
<dbReference type="STRING" id="1798564.A3H55_01555"/>
<gene>
    <name evidence="3" type="ORF">A3H55_01555</name>
</gene>
<feature type="transmembrane region" description="Helical" evidence="1">
    <location>
        <begin position="62"/>
        <end position="81"/>
    </location>
</feature>
<dbReference type="Pfam" id="PF13828">
    <property type="entry name" value="DUF4190"/>
    <property type="match status" value="1"/>
</dbReference>
<keyword evidence="1" id="KW-0472">Membrane</keyword>
<feature type="domain" description="DUF4190" evidence="2">
    <location>
        <begin position="21"/>
        <end position="80"/>
    </location>
</feature>
<dbReference type="InterPro" id="IPR025241">
    <property type="entry name" value="DUF4190"/>
</dbReference>
<reference evidence="3 4" key="1">
    <citation type="journal article" date="2016" name="Nat. Commun.">
        <title>Thousands of microbial genomes shed light on interconnected biogeochemical processes in an aquifer system.</title>
        <authorList>
            <person name="Anantharaman K."/>
            <person name="Brown C.T."/>
            <person name="Hug L.A."/>
            <person name="Sharon I."/>
            <person name="Castelle C.J."/>
            <person name="Probst A.J."/>
            <person name="Thomas B.C."/>
            <person name="Singh A."/>
            <person name="Wilkins M.J."/>
            <person name="Karaoz U."/>
            <person name="Brodie E.L."/>
            <person name="Williams K.H."/>
            <person name="Hubbard S.S."/>
            <person name="Banfield J.F."/>
        </authorList>
    </citation>
    <scope>NUCLEOTIDE SEQUENCE [LARGE SCALE GENOMIC DNA]</scope>
</reference>
<keyword evidence="1" id="KW-0812">Transmembrane</keyword>
<comment type="caution">
    <text evidence="3">The sequence shown here is derived from an EMBL/GenBank/DDBJ whole genome shotgun (WGS) entry which is preliminary data.</text>
</comment>
<dbReference type="EMBL" id="MFMZ01000043">
    <property type="protein sequence ID" value="OGG90483.1"/>
    <property type="molecule type" value="Genomic_DNA"/>
</dbReference>
<dbReference type="Proteomes" id="UP000177998">
    <property type="component" value="Unassembled WGS sequence"/>
</dbReference>
<evidence type="ECO:0000313" key="4">
    <source>
        <dbReference type="Proteomes" id="UP000177998"/>
    </source>
</evidence>
<dbReference type="AlphaFoldDB" id="A0A1F6FX90"/>
<organism evidence="3 4">
    <name type="scientific">Candidatus Kuenenbacteria bacterium RIFCSPLOWO2_02_FULL_42_16</name>
    <dbReference type="NCBI Taxonomy" id="1798564"/>
    <lineage>
        <taxon>Bacteria</taxon>
        <taxon>Candidatus Kueneniibacteriota</taxon>
    </lineage>
</organism>
<evidence type="ECO:0000259" key="2">
    <source>
        <dbReference type="Pfam" id="PF13828"/>
    </source>
</evidence>
<evidence type="ECO:0000313" key="3">
    <source>
        <dbReference type="EMBL" id="OGG90483.1"/>
    </source>
</evidence>